<reference evidence="2 3" key="1">
    <citation type="submission" date="2020-08" db="EMBL/GenBank/DDBJ databases">
        <title>Streptomycin resistant and MDR strain, P. mexicana.</title>
        <authorList>
            <person name="Ganesh-kumar S."/>
            <person name="Zhe T."/>
            <person name="Yu Z."/>
            <person name="Min Y."/>
        </authorList>
    </citation>
    <scope>NUCLEOTIDE SEQUENCE [LARGE SCALE GENOMIC DNA]</scope>
    <source>
        <strain evidence="2 3">GTZY</strain>
    </source>
</reference>
<dbReference type="RefSeq" id="WP_185894585.1">
    <property type="nucleotide sequence ID" value="NZ_CP060028.1"/>
</dbReference>
<sequence length="179" mass="19003">MKRLCLAAFALLPLLVAFNASAGSLIKGRDNRGVRLDYESLSMGGSGAVRFSLECVKNWGGQVGGVATVVAYYLDGAGEIREKSESVSCHVKGGLDGERRKRRGVAKSITIPVPLSQAEVRAYVDYEETSNIDDALEHLGNEVNKGIERVTSGEVRKPLSVGKTLEQAVAPAGGDKLAL</sequence>
<evidence type="ECO:0000313" key="2">
    <source>
        <dbReference type="EMBL" id="QND79218.1"/>
    </source>
</evidence>
<evidence type="ECO:0000256" key="1">
    <source>
        <dbReference type="SAM" id="SignalP"/>
    </source>
</evidence>
<protein>
    <submittedName>
        <fullName evidence="2">Uncharacterized protein</fullName>
    </submittedName>
</protein>
<dbReference type="EMBL" id="CP060028">
    <property type="protein sequence ID" value="QND79218.1"/>
    <property type="molecule type" value="Genomic_DNA"/>
</dbReference>
<dbReference type="Proteomes" id="UP000515506">
    <property type="component" value="Chromosome"/>
</dbReference>
<organism evidence="2 3">
    <name type="scientific">Pseudoxanthomonas mexicana</name>
    <dbReference type="NCBI Taxonomy" id="128785"/>
    <lineage>
        <taxon>Bacteria</taxon>
        <taxon>Pseudomonadati</taxon>
        <taxon>Pseudomonadota</taxon>
        <taxon>Gammaproteobacteria</taxon>
        <taxon>Lysobacterales</taxon>
        <taxon>Lysobacteraceae</taxon>
        <taxon>Pseudoxanthomonas</taxon>
    </lineage>
</organism>
<feature type="signal peptide" evidence="1">
    <location>
        <begin position="1"/>
        <end position="22"/>
    </location>
</feature>
<accession>A0ABX6R7K9</accession>
<feature type="chain" id="PRO_5046798027" evidence="1">
    <location>
        <begin position="23"/>
        <end position="179"/>
    </location>
</feature>
<name>A0ABX6R7K9_PSEMX</name>
<keyword evidence="3" id="KW-1185">Reference proteome</keyword>
<evidence type="ECO:0000313" key="3">
    <source>
        <dbReference type="Proteomes" id="UP000515506"/>
    </source>
</evidence>
<gene>
    <name evidence="2" type="ORF">H4W19_12720</name>
</gene>
<keyword evidence="1" id="KW-0732">Signal</keyword>
<proteinExistence type="predicted"/>